<sequence>MGAWLSRRSWRTQAKRAPCPARLIRHQTGDRRSAVPAKQGAGWLWGPRRQRSTMPAPQHGVRRNRAGLRGSAARWLE</sequence>
<dbReference type="EMBL" id="JANPWB010000005">
    <property type="protein sequence ID" value="KAJ1187108.1"/>
    <property type="molecule type" value="Genomic_DNA"/>
</dbReference>
<evidence type="ECO:0000313" key="2">
    <source>
        <dbReference type="EMBL" id="KAJ1187108.1"/>
    </source>
</evidence>
<evidence type="ECO:0000313" key="3">
    <source>
        <dbReference type="Proteomes" id="UP001066276"/>
    </source>
</evidence>
<keyword evidence="3" id="KW-1185">Reference proteome</keyword>
<proteinExistence type="predicted"/>
<dbReference type="AlphaFoldDB" id="A0AAV7UE56"/>
<gene>
    <name evidence="2" type="ORF">NDU88_003887</name>
</gene>
<comment type="caution">
    <text evidence="2">The sequence shown here is derived from an EMBL/GenBank/DDBJ whole genome shotgun (WGS) entry which is preliminary data.</text>
</comment>
<name>A0AAV7UE56_PLEWA</name>
<reference evidence="2" key="1">
    <citation type="journal article" date="2022" name="bioRxiv">
        <title>Sequencing and chromosome-scale assembly of the giantPleurodeles waltlgenome.</title>
        <authorList>
            <person name="Brown T."/>
            <person name="Elewa A."/>
            <person name="Iarovenko S."/>
            <person name="Subramanian E."/>
            <person name="Araus A.J."/>
            <person name="Petzold A."/>
            <person name="Susuki M."/>
            <person name="Suzuki K.-i.T."/>
            <person name="Hayashi T."/>
            <person name="Toyoda A."/>
            <person name="Oliveira C."/>
            <person name="Osipova E."/>
            <person name="Leigh N.D."/>
            <person name="Simon A."/>
            <person name="Yun M.H."/>
        </authorList>
    </citation>
    <scope>NUCLEOTIDE SEQUENCE</scope>
    <source>
        <strain evidence="2">20211129_DDA</strain>
        <tissue evidence="2">Liver</tissue>
    </source>
</reference>
<evidence type="ECO:0000256" key="1">
    <source>
        <dbReference type="SAM" id="MobiDB-lite"/>
    </source>
</evidence>
<protein>
    <submittedName>
        <fullName evidence="2">Uncharacterized protein</fullName>
    </submittedName>
</protein>
<feature type="region of interest" description="Disordered" evidence="1">
    <location>
        <begin position="27"/>
        <end position="77"/>
    </location>
</feature>
<accession>A0AAV7UE56</accession>
<organism evidence="2 3">
    <name type="scientific">Pleurodeles waltl</name>
    <name type="common">Iberian ribbed newt</name>
    <dbReference type="NCBI Taxonomy" id="8319"/>
    <lineage>
        <taxon>Eukaryota</taxon>
        <taxon>Metazoa</taxon>
        <taxon>Chordata</taxon>
        <taxon>Craniata</taxon>
        <taxon>Vertebrata</taxon>
        <taxon>Euteleostomi</taxon>
        <taxon>Amphibia</taxon>
        <taxon>Batrachia</taxon>
        <taxon>Caudata</taxon>
        <taxon>Salamandroidea</taxon>
        <taxon>Salamandridae</taxon>
        <taxon>Pleurodelinae</taxon>
        <taxon>Pleurodeles</taxon>
    </lineage>
</organism>
<dbReference type="Proteomes" id="UP001066276">
    <property type="component" value="Chromosome 3_1"/>
</dbReference>